<dbReference type="Pfam" id="PF11817">
    <property type="entry name" value="Foie-gras_1"/>
    <property type="match status" value="1"/>
</dbReference>
<dbReference type="InterPro" id="IPR021773">
    <property type="entry name" value="TPC11"/>
</dbReference>
<dbReference type="PANTHER" id="PTHR14374">
    <property type="entry name" value="FOIE GRAS"/>
    <property type="match status" value="1"/>
</dbReference>
<organism evidence="2 3">
    <name type="scientific">Marchantia polymorpha subsp. ruderalis</name>
    <dbReference type="NCBI Taxonomy" id="1480154"/>
    <lineage>
        <taxon>Eukaryota</taxon>
        <taxon>Viridiplantae</taxon>
        <taxon>Streptophyta</taxon>
        <taxon>Embryophyta</taxon>
        <taxon>Marchantiophyta</taxon>
        <taxon>Marchantiopsida</taxon>
        <taxon>Marchantiidae</taxon>
        <taxon>Marchantiales</taxon>
        <taxon>Marchantiaceae</taxon>
        <taxon>Marchantia</taxon>
    </lineage>
</organism>
<dbReference type="AlphaFoldDB" id="A0A176VL07"/>
<dbReference type="SUPFAM" id="SSF48452">
    <property type="entry name" value="TPR-like"/>
    <property type="match status" value="1"/>
</dbReference>
<keyword evidence="3" id="KW-1185">Reference proteome</keyword>
<protein>
    <recommendedName>
        <fullName evidence="1">Trafficking protein particle complex subunit 11 domain-containing protein</fullName>
    </recommendedName>
</protein>
<gene>
    <name evidence="2" type="ORF">AXG93_3661s1080</name>
</gene>
<evidence type="ECO:0000259" key="1">
    <source>
        <dbReference type="Pfam" id="PF11817"/>
    </source>
</evidence>
<proteinExistence type="predicted"/>
<name>A0A176VL07_MARPO</name>
<dbReference type="EMBL" id="LVLJ01003529">
    <property type="protein sequence ID" value="OAE21083.1"/>
    <property type="molecule type" value="Genomic_DNA"/>
</dbReference>
<feature type="domain" description="Trafficking protein particle complex subunit 11" evidence="1">
    <location>
        <begin position="255"/>
        <end position="529"/>
    </location>
</feature>
<comment type="caution">
    <text evidence="2">The sequence shown here is derived from an EMBL/GenBank/DDBJ whole genome shotgun (WGS) entry which is preliminary data.</text>
</comment>
<accession>A0A176VL07</accession>
<sequence>MDLYPEELRTPPMALVALVGMPELHSAVSMSLQKEEPPLNTLAIPDFSRISIIGGKERKAPDARMPPPVGILKADWLAKHRTRSAAVLAILLACDQVYGDHSQWLQICSHIDSVKSVIRGRNTKLVIAVVQPSLRGEMNETRMTVLRKRAELDSRTCFVFISHDPGELKRSLLRFGSLMGELAGQYYKEEGRRIQNRIERKSYSSLELSVRYSFKVAVYAEFRRKWVKALKFYEIAYSLLQEVIKAHMELLPIQRTVEFKAVAEHLHFKISTLLLHSGKEGEAVKWFKQHIVRYKCLIGPPEGAFLHWAWVCKQFQVFAELLDNSLATASLPPASGQSTGTPVTVRELQPGYYLQVAASYMVLRRRFFESAFATIQAFEEEGGVDYLAGPPEDIGPPLFIGQASRLLKRGNTFDVQRPTEAEFMRHVISVEKVFAHSNETIRLLRRAQHHFKQIQAVRMINELGSEIGREYYNSRDYVKAKGLFDSVAGMYRTEAWVAVLGATLGYLRECARQLGQLQAYVEYALELASLPVPATYGQDEQHLVVSGPEVGPAGPLSQFLREQVHKEVIGLMQGTTSVLPAREDENGMAVTSQQPVALDVDLLSPLRIFLSASVVFHEEIVKPGVQTYMTLSLLTHLPLSVVLLELEVHFNQQECSFVVKNSKIALEEEQAASTESLPVKYHCDLELEPNKWKRLIVDIIPHFSGKLDCLAVVARFGPHATAKCQVDGPAFRDGNLLWNYEPVLDTSPVKPNNLAYFGKKTLLVEEAEPLVQVELLASGPGLVGEAFPVQLVVTSRGHALERGEMDVYLGSSDLSPAAKVGDKLPLITAMSGPSPPELLCAGAQGDEAYIEFSGHVQIPFLGPDEKWNTTVYLRWAEPKDVNLMALLYYQMKESLSIEEEGTPASRRRVQKILHLRCEEALDVSCQYFSRFRTDALLPGSLAADQPRPVITLPLDEASILVVTTKNSSTLAVNLRSINLALETVESWSVRKSGSGGDSGGTLLSPGEVHEQLFYVRPLVPSLAPYVGKIEILWRREQSHDTGDSSQAAPNPGTPVCRSFLLAPVVVESPPLVVTFKCPPHALLGEPFVCSMSIQNMTTSLQEVSFSVYDTQSFIFAGAHSDTFSVLPKSTNSLSYKLVPIASGMQQLPQVRFTSTRYSAGFQPSALSTQLFVHPAAFGLNPQKTCQPDPEKPEIAVAN</sequence>
<dbReference type="PANTHER" id="PTHR14374:SF0">
    <property type="entry name" value="TRAFFICKING PROTEIN PARTICLE COMPLEX SUBUNIT 11"/>
    <property type="match status" value="1"/>
</dbReference>
<dbReference type="Proteomes" id="UP000077202">
    <property type="component" value="Unassembled WGS sequence"/>
</dbReference>
<evidence type="ECO:0000313" key="2">
    <source>
        <dbReference type="EMBL" id="OAE21083.1"/>
    </source>
</evidence>
<dbReference type="InterPro" id="IPR011990">
    <property type="entry name" value="TPR-like_helical_dom_sf"/>
</dbReference>
<evidence type="ECO:0000313" key="3">
    <source>
        <dbReference type="Proteomes" id="UP000077202"/>
    </source>
</evidence>
<reference evidence="2" key="1">
    <citation type="submission" date="2016-03" db="EMBL/GenBank/DDBJ databases">
        <title>Mechanisms controlling the formation of the plant cell surface in tip-growing cells are functionally conserved among land plants.</title>
        <authorList>
            <person name="Honkanen S."/>
            <person name="Jones V.A."/>
            <person name="Morieri G."/>
            <person name="Champion C."/>
            <person name="Hetherington A.J."/>
            <person name="Kelly S."/>
            <person name="Saint-Marcoux D."/>
            <person name="Proust H."/>
            <person name="Prescott H."/>
            <person name="Dolan L."/>
        </authorList>
    </citation>
    <scope>NUCLEOTIDE SEQUENCE [LARGE SCALE GENOMIC DNA]</scope>
    <source>
        <tissue evidence="2">Whole gametophyte</tissue>
    </source>
</reference>